<reference evidence="3 4" key="1">
    <citation type="submission" date="2016-02" db="EMBL/GenBank/DDBJ databases">
        <title>Genome analysis of coral dinoflagellate symbionts highlights evolutionary adaptations to a symbiotic lifestyle.</title>
        <authorList>
            <person name="Aranda M."/>
            <person name="Li Y."/>
            <person name="Liew Y.J."/>
            <person name="Baumgarten S."/>
            <person name="Simakov O."/>
            <person name="Wilson M."/>
            <person name="Piel J."/>
            <person name="Ashoor H."/>
            <person name="Bougouffa S."/>
            <person name="Bajic V.B."/>
            <person name="Ryu T."/>
            <person name="Ravasi T."/>
            <person name="Bayer T."/>
            <person name="Micklem G."/>
            <person name="Kim H."/>
            <person name="Bhak J."/>
            <person name="Lajeunesse T.C."/>
            <person name="Voolstra C.R."/>
        </authorList>
    </citation>
    <scope>NUCLEOTIDE SEQUENCE [LARGE SCALE GENOMIC DNA]</scope>
    <source>
        <strain evidence="3 4">CCMP2467</strain>
    </source>
</reference>
<name>A0A1Q9CM43_SYMMI</name>
<keyword evidence="4" id="KW-1185">Reference proteome</keyword>
<dbReference type="Proteomes" id="UP000186817">
    <property type="component" value="Unassembled WGS sequence"/>
</dbReference>
<dbReference type="Gene3D" id="2.30.42.10">
    <property type="match status" value="1"/>
</dbReference>
<dbReference type="SMART" id="SM00228">
    <property type="entry name" value="PDZ"/>
    <property type="match status" value="2"/>
</dbReference>
<dbReference type="InterPro" id="IPR036034">
    <property type="entry name" value="PDZ_sf"/>
</dbReference>
<evidence type="ECO:0000313" key="4">
    <source>
        <dbReference type="Proteomes" id="UP000186817"/>
    </source>
</evidence>
<sequence>MWSACCCNNPQDIGPGASQAEAYSSADDARQAEGSSPFPAVTGVQDDFLEQELVQPAAVVQKELPNLLTKFRATLDKSEGSFGLCLDYEDELAGTGAGFKDRCLVFNVTGGAAAEWNKGHPDKALQVGDCIAAANGVKGSSKAVFESIRKADKVDLDVERPQEITVAAGKGGRPLGLHLAYADSSVGLIVKQVNEGPVKEWNKAHPSSSVGPGDRILEVNGCRSGIQDRIPELARSQDENVTLRVLSWQ</sequence>
<organism evidence="3 4">
    <name type="scientific">Symbiodinium microadriaticum</name>
    <name type="common">Dinoflagellate</name>
    <name type="synonym">Zooxanthella microadriatica</name>
    <dbReference type="NCBI Taxonomy" id="2951"/>
    <lineage>
        <taxon>Eukaryota</taxon>
        <taxon>Sar</taxon>
        <taxon>Alveolata</taxon>
        <taxon>Dinophyceae</taxon>
        <taxon>Suessiales</taxon>
        <taxon>Symbiodiniaceae</taxon>
        <taxon>Symbiodinium</taxon>
    </lineage>
</organism>
<accession>A0A1Q9CM43</accession>
<evidence type="ECO:0000259" key="2">
    <source>
        <dbReference type="PROSITE" id="PS50106"/>
    </source>
</evidence>
<feature type="domain" description="PDZ" evidence="2">
    <location>
        <begin position="163"/>
        <end position="249"/>
    </location>
</feature>
<dbReference type="OrthoDB" id="407852at2759"/>
<protein>
    <recommendedName>
        <fullName evidence="2">PDZ domain-containing protein</fullName>
    </recommendedName>
</protein>
<proteinExistence type="predicted"/>
<evidence type="ECO:0000313" key="3">
    <source>
        <dbReference type="EMBL" id="OLP84009.1"/>
    </source>
</evidence>
<dbReference type="CDD" id="cd00136">
    <property type="entry name" value="PDZ_canonical"/>
    <property type="match status" value="1"/>
</dbReference>
<dbReference type="SUPFAM" id="SSF50156">
    <property type="entry name" value="PDZ domain-like"/>
    <property type="match status" value="1"/>
</dbReference>
<comment type="caution">
    <text evidence="3">The sequence shown here is derived from an EMBL/GenBank/DDBJ whole genome shotgun (WGS) entry which is preliminary data.</text>
</comment>
<evidence type="ECO:0000256" key="1">
    <source>
        <dbReference type="SAM" id="MobiDB-lite"/>
    </source>
</evidence>
<dbReference type="InterPro" id="IPR001478">
    <property type="entry name" value="PDZ"/>
</dbReference>
<dbReference type="AlphaFoldDB" id="A0A1Q9CM43"/>
<dbReference type="OMA" id="WCEENEV"/>
<gene>
    <name evidence="3" type="ORF">AK812_SmicGene35161</name>
</gene>
<feature type="region of interest" description="Disordered" evidence="1">
    <location>
        <begin position="18"/>
        <end position="37"/>
    </location>
</feature>
<dbReference type="PROSITE" id="PS50106">
    <property type="entry name" value="PDZ"/>
    <property type="match status" value="1"/>
</dbReference>
<dbReference type="EMBL" id="LSRX01001074">
    <property type="protein sequence ID" value="OLP84009.1"/>
    <property type="molecule type" value="Genomic_DNA"/>
</dbReference>